<evidence type="ECO:0000256" key="9">
    <source>
        <dbReference type="ARBA" id="ARBA00023172"/>
    </source>
</evidence>
<evidence type="ECO:0000256" key="1">
    <source>
        <dbReference type="ARBA" id="ARBA00004496"/>
    </source>
</evidence>
<keyword evidence="6 11" id="KW-0159">Chromosome partition</keyword>
<dbReference type="InterPro" id="IPR011010">
    <property type="entry name" value="DNA_brk_join_enz"/>
</dbReference>
<protein>
    <recommendedName>
        <fullName evidence="3 11">Tyrosine recombinase XerD</fullName>
    </recommendedName>
</protein>
<dbReference type="HAMAP" id="MF_01808">
    <property type="entry name" value="Recomb_XerC_XerD"/>
    <property type="match status" value="1"/>
</dbReference>
<evidence type="ECO:0000256" key="4">
    <source>
        <dbReference type="ARBA" id="ARBA00022490"/>
    </source>
</evidence>
<evidence type="ECO:0000256" key="11">
    <source>
        <dbReference type="HAMAP-Rule" id="MF_01807"/>
    </source>
</evidence>
<evidence type="ECO:0000256" key="8">
    <source>
        <dbReference type="ARBA" id="ARBA00023125"/>
    </source>
</evidence>
<dbReference type="NCBIfam" id="TIGR02225">
    <property type="entry name" value="recomb_XerD"/>
    <property type="match status" value="1"/>
</dbReference>
<accession>A0ABX3SW78</accession>
<feature type="active site" evidence="11">
    <location>
        <position position="185"/>
    </location>
</feature>
<name>A0ABX3SW78_MYCMA</name>
<feature type="domain" description="Tyr recombinase" evidence="12">
    <location>
        <begin position="117"/>
        <end position="308"/>
    </location>
</feature>
<dbReference type="InterPro" id="IPR010998">
    <property type="entry name" value="Integrase_recombinase_N"/>
</dbReference>
<comment type="similarity">
    <text evidence="2 11">Belongs to the 'phage' integrase family. XerD subfamily.</text>
</comment>
<dbReference type="PROSITE" id="PS51900">
    <property type="entry name" value="CB"/>
    <property type="match status" value="1"/>
</dbReference>
<dbReference type="Pfam" id="PF00589">
    <property type="entry name" value="Phage_integrase"/>
    <property type="match status" value="1"/>
</dbReference>
<evidence type="ECO:0000256" key="5">
    <source>
        <dbReference type="ARBA" id="ARBA00022618"/>
    </source>
</evidence>
<evidence type="ECO:0000256" key="10">
    <source>
        <dbReference type="ARBA" id="ARBA00023306"/>
    </source>
</evidence>
<feature type="active site" description="O-(3'-phospho-DNA)-tyrosine intermediate" evidence="11">
    <location>
        <position position="295"/>
    </location>
</feature>
<evidence type="ECO:0000259" key="12">
    <source>
        <dbReference type="PROSITE" id="PS51898"/>
    </source>
</evidence>
<keyword evidence="7 11" id="KW-0229">DNA integration</keyword>
<dbReference type="InterPro" id="IPR013762">
    <property type="entry name" value="Integrase-like_cat_sf"/>
</dbReference>
<feature type="domain" description="Core-binding (CB)" evidence="13">
    <location>
        <begin position="3"/>
        <end position="96"/>
    </location>
</feature>
<comment type="subunit">
    <text evidence="11">Forms a cyclic heterotetrameric complex composed of two molecules of XerC and two molecules of XerD.</text>
</comment>
<dbReference type="Pfam" id="PF02899">
    <property type="entry name" value="Phage_int_SAM_1"/>
    <property type="match status" value="1"/>
</dbReference>
<dbReference type="InterPro" id="IPR002104">
    <property type="entry name" value="Integrase_catalytic"/>
</dbReference>
<feature type="active site" evidence="11">
    <location>
        <position position="286"/>
    </location>
</feature>
<dbReference type="InterPro" id="IPR011932">
    <property type="entry name" value="Recomb_XerD"/>
</dbReference>
<dbReference type="Proteomes" id="UP000243140">
    <property type="component" value="Unassembled WGS sequence"/>
</dbReference>
<evidence type="ECO:0000256" key="2">
    <source>
        <dbReference type="ARBA" id="ARBA00010450"/>
    </source>
</evidence>
<evidence type="ECO:0000256" key="6">
    <source>
        <dbReference type="ARBA" id="ARBA00022829"/>
    </source>
</evidence>
<dbReference type="EMBL" id="MVHV01000003">
    <property type="protein sequence ID" value="ORA84844.1"/>
    <property type="molecule type" value="Genomic_DNA"/>
</dbReference>
<comment type="function">
    <text evidence="11">Site-specific tyrosine recombinase, which acts by catalyzing the cutting and rejoining of the recombining DNA molecules. The XerC-XerD complex is essential to convert dimers of the bacterial chromosome into monomers to permit their segregation at cell division. It also contributes to the segregational stability of plasmids.</text>
</comment>
<evidence type="ECO:0000313" key="15">
    <source>
        <dbReference type="Proteomes" id="UP000243140"/>
    </source>
</evidence>
<keyword evidence="9 11" id="KW-0233">DNA recombination</keyword>
<dbReference type="InterPro" id="IPR023009">
    <property type="entry name" value="Tyrosine_recombinase_XerC/XerD"/>
</dbReference>
<dbReference type="InterPro" id="IPR050090">
    <property type="entry name" value="Tyrosine_recombinase_XerCD"/>
</dbReference>
<keyword evidence="4 11" id="KW-0963">Cytoplasm</keyword>
<keyword evidence="15" id="KW-1185">Reference proteome</keyword>
<organism evidence="14 15">
    <name type="scientific">Mycobacterium malmoense</name>
    <dbReference type="NCBI Taxonomy" id="1780"/>
    <lineage>
        <taxon>Bacteria</taxon>
        <taxon>Bacillati</taxon>
        <taxon>Actinomycetota</taxon>
        <taxon>Actinomycetes</taxon>
        <taxon>Mycobacteriales</taxon>
        <taxon>Mycobacteriaceae</taxon>
        <taxon>Mycobacterium</taxon>
    </lineage>
</organism>
<keyword evidence="10 11" id="KW-0131">Cell cycle</keyword>
<dbReference type="PANTHER" id="PTHR30349">
    <property type="entry name" value="PHAGE INTEGRASE-RELATED"/>
    <property type="match status" value="1"/>
</dbReference>
<comment type="subcellular location">
    <subcellularLocation>
        <location evidence="1 11">Cytoplasm</location>
    </subcellularLocation>
</comment>
<dbReference type="PANTHER" id="PTHR30349:SF81">
    <property type="entry name" value="TYROSINE RECOMBINASE XERC"/>
    <property type="match status" value="1"/>
</dbReference>
<dbReference type="Gene3D" id="1.10.443.10">
    <property type="entry name" value="Intergrase catalytic core"/>
    <property type="match status" value="1"/>
</dbReference>
<dbReference type="CDD" id="cd00798">
    <property type="entry name" value="INT_XerDC_C"/>
    <property type="match status" value="1"/>
</dbReference>
<evidence type="ECO:0000256" key="3">
    <source>
        <dbReference type="ARBA" id="ARBA00015810"/>
    </source>
</evidence>
<dbReference type="SUPFAM" id="SSF56349">
    <property type="entry name" value="DNA breaking-rejoining enzymes"/>
    <property type="match status" value="1"/>
</dbReference>
<proteinExistence type="inferred from homology"/>
<comment type="caution">
    <text evidence="14">The sequence shown here is derived from an EMBL/GenBank/DDBJ whole genome shotgun (WGS) entry which is preliminary data.</text>
</comment>
<feature type="active site" evidence="11">
    <location>
        <position position="263"/>
    </location>
</feature>
<dbReference type="Gene3D" id="1.10.150.130">
    <property type="match status" value="1"/>
</dbReference>
<dbReference type="InterPro" id="IPR044068">
    <property type="entry name" value="CB"/>
</dbReference>
<keyword evidence="5 11" id="KW-0132">Cell division</keyword>
<evidence type="ECO:0000313" key="14">
    <source>
        <dbReference type="EMBL" id="ORA84844.1"/>
    </source>
</evidence>
<keyword evidence="8 11" id="KW-0238">DNA-binding</keyword>
<evidence type="ECO:0000259" key="13">
    <source>
        <dbReference type="PROSITE" id="PS51900"/>
    </source>
</evidence>
<evidence type="ECO:0000256" key="7">
    <source>
        <dbReference type="ARBA" id="ARBA00022908"/>
    </source>
</evidence>
<dbReference type="NCBIfam" id="NF001399">
    <property type="entry name" value="PRK00283.1"/>
    <property type="match status" value="1"/>
</dbReference>
<dbReference type="RefSeq" id="WP_071509103.1">
    <property type="nucleotide sequence ID" value="NZ_CP060015.1"/>
</dbReference>
<reference evidence="14 15" key="1">
    <citation type="submission" date="2017-02" db="EMBL/GenBank/DDBJ databases">
        <title>The new phylogeny of genus Mycobacterium.</title>
        <authorList>
            <person name="Tortoli E."/>
            <person name="Trovato A."/>
            <person name="Cirillo D.M."/>
        </authorList>
    </citation>
    <scope>NUCLEOTIDE SEQUENCE [LARGE SCALE GENOMIC DNA]</scope>
    <source>
        <strain evidence="14 15">IP1130001</strain>
    </source>
</reference>
<feature type="active site" evidence="11">
    <location>
        <position position="260"/>
    </location>
</feature>
<sequence>MTAALDTQLQGYLDHLTIERGVAKNTLSSYRRDLRRYTKHLSDRGIHDLAKVGEDDVSDFLVSLRRGDPDSGTAALSAVSAARALIAVRGLHRFAAAEGLAELDVARAVRPPTPGRRLPKSLTVDQVLALLEAAGGDSPADGPLTLRNRALLELLYSTGSRISEAVGLDVDDIDTQARSVLLRGKGGKQRLVPVGRPAVQALDAYLVRGRPDLARRGLGTLTTPAIFLNARGGRLSRQSAWQVLQDAADRAGITSGVSPHMLRHSFATHLLEGGADVRVVQELLGHASVTTTQIYTLVTVHALREVWAEAHPRAR</sequence>
<dbReference type="InterPro" id="IPR004107">
    <property type="entry name" value="Integrase_SAM-like_N"/>
</dbReference>
<dbReference type="HAMAP" id="MF_01807">
    <property type="entry name" value="Recomb_XerD"/>
    <property type="match status" value="1"/>
</dbReference>
<gene>
    <name evidence="11" type="primary">xerD</name>
    <name evidence="14" type="ORF">BST29_04665</name>
</gene>
<dbReference type="PROSITE" id="PS51898">
    <property type="entry name" value="TYR_RECOMBINASE"/>
    <property type="match status" value="1"/>
</dbReference>
<feature type="active site" evidence="11">
    <location>
        <position position="161"/>
    </location>
</feature>